<sequence>MTLTDRIDEFLVVHKSEIIHDLKHLIQIPSVKEAAAPGAPNGAPCAMALNASAKLFQRMGLKTKIFENSGYALAEFGQGDKTIGLFSHCDVVPAGGGWIYTEPFVPIEKSGFIVGRGAEDNKSGVVASVYAVKAIQELGFSLNSKLAVFVGSDEESGMSDADAFVREQNMPDVSLVPDNSFPVYVGEKGTMRFFAQCGDLFQQVRSVSGGSAFNVVLDEVCVTITYTDALQKELTERAEQNGKIQIKQRGNELILTAMGVSKHASAPEGSENALFCAANLLKSCSELPQADRNIFSAVTELLKGFYGEPFGIKHQDKNFGRLTCANGIAKMDNGRLALSFDIRYGTEADGKTIIDNINRVLTSKNWGMTELENRAGFNNDAEKEVVNALLAAYQTVSGDYGAKPQYSAGATYAAHLKNAFSVGTCAPYKFKLPETLPQGHGGIHQKDEMLHIAGFLEGIKILILMILNADKAIHK</sequence>
<gene>
    <name evidence="9" type="ORF">H8698_07015</name>
</gene>
<dbReference type="RefSeq" id="WP_249311878.1">
    <property type="nucleotide sequence ID" value="NZ_JACRSU010000002.1"/>
</dbReference>
<dbReference type="PANTHER" id="PTHR43808">
    <property type="entry name" value="ACETYLORNITHINE DEACETYLASE"/>
    <property type="match status" value="1"/>
</dbReference>
<keyword evidence="6" id="KW-0862">Zinc</keyword>
<accession>A0A926HZD5</accession>
<dbReference type="EC" id="3.4.13.-" evidence="9"/>
<keyword evidence="3" id="KW-0645">Protease</keyword>
<evidence type="ECO:0000313" key="9">
    <source>
        <dbReference type="EMBL" id="MBC8540726.1"/>
    </source>
</evidence>
<evidence type="ECO:0000256" key="4">
    <source>
        <dbReference type="ARBA" id="ARBA00022723"/>
    </source>
</evidence>
<dbReference type="PROSITE" id="PS00758">
    <property type="entry name" value="ARGE_DAPE_CPG2_1"/>
    <property type="match status" value="1"/>
</dbReference>
<evidence type="ECO:0000256" key="2">
    <source>
        <dbReference type="ARBA" id="ARBA00006247"/>
    </source>
</evidence>
<keyword evidence="7 9" id="KW-0224">Dipeptidase</keyword>
<comment type="similarity">
    <text evidence="2">Belongs to the peptidase M20A family.</text>
</comment>
<keyword evidence="4" id="KW-0479">Metal-binding</keyword>
<dbReference type="NCBIfam" id="TIGR01887">
    <property type="entry name" value="dipeptidaselike"/>
    <property type="match status" value="1"/>
</dbReference>
<dbReference type="Pfam" id="PF01546">
    <property type="entry name" value="Peptidase_M20"/>
    <property type="match status" value="1"/>
</dbReference>
<keyword evidence="8" id="KW-0482">Metalloprotease</keyword>
<protein>
    <submittedName>
        <fullName evidence="9">Sapep family Mn(2+)-dependent dipeptidase</fullName>
        <ecNumber evidence="9">3.4.13.-</ecNumber>
    </submittedName>
</protein>
<evidence type="ECO:0000256" key="8">
    <source>
        <dbReference type="ARBA" id="ARBA00023049"/>
    </source>
</evidence>
<dbReference type="GO" id="GO:0016805">
    <property type="term" value="F:dipeptidase activity"/>
    <property type="evidence" value="ECO:0007669"/>
    <property type="project" value="UniProtKB-KW"/>
</dbReference>
<dbReference type="Proteomes" id="UP000611762">
    <property type="component" value="Unassembled WGS sequence"/>
</dbReference>
<dbReference type="InterPro" id="IPR002933">
    <property type="entry name" value="Peptidase_M20"/>
</dbReference>
<evidence type="ECO:0000256" key="6">
    <source>
        <dbReference type="ARBA" id="ARBA00022833"/>
    </source>
</evidence>
<dbReference type="GO" id="GO:0006526">
    <property type="term" value="P:L-arginine biosynthetic process"/>
    <property type="evidence" value="ECO:0007669"/>
    <property type="project" value="TreeGrafter"/>
</dbReference>
<dbReference type="InterPro" id="IPR010964">
    <property type="entry name" value="M20A_pepV-rel"/>
</dbReference>
<organism evidence="9 10">
    <name type="scientific">Congzhengia minquanensis</name>
    <dbReference type="NCBI Taxonomy" id="2763657"/>
    <lineage>
        <taxon>Bacteria</taxon>
        <taxon>Bacillati</taxon>
        <taxon>Bacillota</taxon>
        <taxon>Clostridia</taxon>
        <taxon>Eubacteriales</taxon>
        <taxon>Oscillospiraceae</taxon>
        <taxon>Congzhengia</taxon>
    </lineage>
</organism>
<dbReference type="Gene3D" id="3.30.70.360">
    <property type="match status" value="2"/>
</dbReference>
<dbReference type="GO" id="GO:0008237">
    <property type="term" value="F:metallopeptidase activity"/>
    <property type="evidence" value="ECO:0007669"/>
    <property type="project" value="UniProtKB-KW"/>
</dbReference>
<dbReference type="EMBL" id="JACRSU010000002">
    <property type="protein sequence ID" value="MBC8540726.1"/>
    <property type="molecule type" value="Genomic_DNA"/>
</dbReference>
<keyword evidence="5 9" id="KW-0378">Hydrolase</keyword>
<dbReference type="InterPro" id="IPR050072">
    <property type="entry name" value="Peptidase_M20A"/>
</dbReference>
<evidence type="ECO:0000256" key="1">
    <source>
        <dbReference type="ARBA" id="ARBA00001947"/>
    </source>
</evidence>
<comment type="cofactor">
    <cofactor evidence="1">
        <name>Zn(2+)</name>
        <dbReference type="ChEBI" id="CHEBI:29105"/>
    </cofactor>
</comment>
<evidence type="ECO:0000313" key="10">
    <source>
        <dbReference type="Proteomes" id="UP000611762"/>
    </source>
</evidence>
<dbReference type="AlphaFoldDB" id="A0A926HZD5"/>
<evidence type="ECO:0000256" key="5">
    <source>
        <dbReference type="ARBA" id="ARBA00022801"/>
    </source>
</evidence>
<evidence type="ECO:0000256" key="7">
    <source>
        <dbReference type="ARBA" id="ARBA00022997"/>
    </source>
</evidence>
<dbReference type="Gene3D" id="3.40.630.10">
    <property type="entry name" value="Zn peptidases"/>
    <property type="match status" value="1"/>
</dbReference>
<reference evidence="9" key="1">
    <citation type="submission" date="2020-08" db="EMBL/GenBank/DDBJ databases">
        <title>Genome public.</title>
        <authorList>
            <person name="Liu C."/>
            <person name="Sun Q."/>
        </authorList>
    </citation>
    <scope>NUCLEOTIDE SEQUENCE</scope>
    <source>
        <strain evidence="9">H8</strain>
    </source>
</reference>
<dbReference type="SUPFAM" id="SSF55031">
    <property type="entry name" value="Bacterial exopeptidase dimerisation domain"/>
    <property type="match status" value="1"/>
</dbReference>
<dbReference type="GO" id="GO:0008777">
    <property type="term" value="F:acetylornithine deacetylase activity"/>
    <property type="evidence" value="ECO:0007669"/>
    <property type="project" value="TreeGrafter"/>
</dbReference>
<proteinExistence type="inferred from homology"/>
<dbReference type="SUPFAM" id="SSF53187">
    <property type="entry name" value="Zn-dependent exopeptidases"/>
    <property type="match status" value="1"/>
</dbReference>
<dbReference type="InterPro" id="IPR001261">
    <property type="entry name" value="ArgE/DapE_CS"/>
</dbReference>
<evidence type="ECO:0000256" key="3">
    <source>
        <dbReference type="ARBA" id="ARBA00022670"/>
    </source>
</evidence>
<dbReference type="GO" id="GO:0006508">
    <property type="term" value="P:proteolysis"/>
    <property type="evidence" value="ECO:0007669"/>
    <property type="project" value="UniProtKB-KW"/>
</dbReference>
<name>A0A926HZD5_9FIRM</name>
<keyword evidence="10" id="KW-1185">Reference proteome</keyword>
<dbReference type="GO" id="GO:0008270">
    <property type="term" value="F:zinc ion binding"/>
    <property type="evidence" value="ECO:0007669"/>
    <property type="project" value="InterPro"/>
</dbReference>
<dbReference type="PANTHER" id="PTHR43808:SF31">
    <property type="entry name" value="N-ACETYL-L-CITRULLINE DEACETYLASE"/>
    <property type="match status" value="1"/>
</dbReference>
<comment type="caution">
    <text evidence="9">The sequence shown here is derived from an EMBL/GenBank/DDBJ whole genome shotgun (WGS) entry which is preliminary data.</text>
</comment>
<dbReference type="InterPro" id="IPR036264">
    <property type="entry name" value="Bact_exopeptidase_dim_dom"/>
</dbReference>